<reference evidence="2" key="1">
    <citation type="submission" date="2020-10" db="EMBL/GenBank/DDBJ databases">
        <authorList>
            <person name="Gilroy R."/>
        </authorList>
    </citation>
    <scope>NUCLEOTIDE SEQUENCE</scope>
    <source>
        <strain evidence="2">B2-16538</strain>
    </source>
</reference>
<dbReference type="EMBL" id="JADILX010000076">
    <property type="protein sequence ID" value="MBO8485674.1"/>
    <property type="molecule type" value="Genomic_DNA"/>
</dbReference>
<dbReference type="Proteomes" id="UP000823750">
    <property type="component" value="Unassembled WGS sequence"/>
</dbReference>
<comment type="caution">
    <text evidence="2">The sequence shown here is derived from an EMBL/GenBank/DDBJ whole genome shotgun (WGS) entry which is preliminary data.</text>
</comment>
<evidence type="ECO:0000256" key="1">
    <source>
        <dbReference type="ARBA" id="ARBA00006479"/>
    </source>
</evidence>
<gene>
    <name evidence="2" type="ORF">IAB78_04545</name>
</gene>
<dbReference type="InterPro" id="IPR043129">
    <property type="entry name" value="ATPase_NBD"/>
</dbReference>
<evidence type="ECO:0000313" key="3">
    <source>
        <dbReference type="Proteomes" id="UP000823750"/>
    </source>
</evidence>
<dbReference type="AlphaFoldDB" id="A0A9D9NS85"/>
<accession>A0A9D9NS85</accession>
<dbReference type="InterPro" id="IPR000600">
    <property type="entry name" value="ROK"/>
</dbReference>
<dbReference type="CDD" id="cd23763">
    <property type="entry name" value="ASKHA_ATPase_ROK"/>
    <property type="match status" value="1"/>
</dbReference>
<name>A0A9D9NS85_9BACT</name>
<dbReference type="Gene3D" id="3.30.420.40">
    <property type="match status" value="2"/>
</dbReference>
<dbReference type="Pfam" id="PF00480">
    <property type="entry name" value="ROK"/>
    <property type="match status" value="1"/>
</dbReference>
<evidence type="ECO:0000313" key="2">
    <source>
        <dbReference type="EMBL" id="MBO8485674.1"/>
    </source>
</evidence>
<comment type="similarity">
    <text evidence="1">Belongs to the ROK (NagC/XylR) family.</text>
</comment>
<protein>
    <submittedName>
        <fullName evidence="2">ROK family protein</fullName>
    </submittedName>
</protein>
<organism evidence="2 3">
    <name type="scientific">Candidatus Cryptobacteroides excrementavium</name>
    <dbReference type="NCBI Taxonomy" id="2840759"/>
    <lineage>
        <taxon>Bacteria</taxon>
        <taxon>Pseudomonadati</taxon>
        <taxon>Bacteroidota</taxon>
        <taxon>Bacteroidia</taxon>
        <taxon>Bacteroidales</taxon>
        <taxon>Candidatus Cryptobacteroides</taxon>
    </lineage>
</organism>
<dbReference type="PANTHER" id="PTHR18964:SF149">
    <property type="entry name" value="BIFUNCTIONAL UDP-N-ACETYLGLUCOSAMINE 2-EPIMERASE_N-ACETYLMANNOSAMINE KINASE"/>
    <property type="match status" value="1"/>
</dbReference>
<reference evidence="2" key="2">
    <citation type="journal article" date="2021" name="PeerJ">
        <title>Extensive microbial diversity within the chicken gut microbiome revealed by metagenomics and culture.</title>
        <authorList>
            <person name="Gilroy R."/>
            <person name="Ravi A."/>
            <person name="Getino M."/>
            <person name="Pursley I."/>
            <person name="Horton D.L."/>
            <person name="Alikhan N.F."/>
            <person name="Baker D."/>
            <person name="Gharbi K."/>
            <person name="Hall N."/>
            <person name="Watson M."/>
            <person name="Adriaenssens E.M."/>
            <person name="Foster-Nyarko E."/>
            <person name="Jarju S."/>
            <person name="Secka A."/>
            <person name="Antonio M."/>
            <person name="Oren A."/>
            <person name="Chaudhuri R.R."/>
            <person name="La Ragione R."/>
            <person name="Hildebrand F."/>
            <person name="Pallen M.J."/>
        </authorList>
    </citation>
    <scope>NUCLEOTIDE SEQUENCE</scope>
    <source>
        <strain evidence="2">B2-16538</strain>
    </source>
</reference>
<dbReference type="PANTHER" id="PTHR18964">
    <property type="entry name" value="ROK (REPRESSOR, ORF, KINASE) FAMILY"/>
    <property type="match status" value="1"/>
</dbReference>
<dbReference type="SUPFAM" id="SSF53067">
    <property type="entry name" value="Actin-like ATPase domain"/>
    <property type="match status" value="1"/>
</dbReference>
<proteinExistence type="inferred from homology"/>
<sequence>MNIAVDLGGTNVRVGLVEGNRIVRLLSQPCHAKGPEEEVTGQIFSMIEELLPGSPVKGIGVGVPSVVDMDKGIVYDVIGIPSWKEVHLKELLEARFSLPAYINNDCNCFALGVSRFGEAKGYREAVCVTLGTGVGSSLVIDGRLYAGHNTGAGEIGNIPYLDKDYEFYCSSRFFVSKGTSGKDAEKDAAAGKPDAVRLMDEFGVNIGRLVKVIMYAFDPHVIVFGGSIANAFDLFKSSMWSELSTFPYGESLRHLRIFRSMTPDIGLLGAGSLCD</sequence>